<feature type="non-terminal residue" evidence="1">
    <location>
        <position position="1"/>
    </location>
</feature>
<gene>
    <name evidence="1" type="primary">p58</name>
</gene>
<accession>D0AB12</accession>
<feature type="non-terminal residue" evidence="1">
    <location>
        <position position="44"/>
    </location>
</feature>
<name>D0AB12_SPICI</name>
<reference evidence="1" key="1">
    <citation type="submission" date="2009-09" db="EMBL/GenBank/DDBJ databases">
        <title>Molecular detection of Spiroplasma citri associated with stubborn disease in citrus orchards in Syria.</title>
        <authorList>
            <person name="Abou Kubaa R."/>
            <person name="Saponari M."/>
            <person name="El-khateeb A."/>
            <person name="Yokomi R.K."/>
            <person name="Djelouah K."/>
            <person name="Jamal M."/>
        </authorList>
    </citation>
    <scope>NUCLEOTIDE SEQUENCE</scope>
    <source>
        <strain evidence="1">Y12</strain>
    </source>
</reference>
<evidence type="ECO:0000313" key="1">
    <source>
        <dbReference type="EMBL" id="CBG76582.1"/>
    </source>
</evidence>
<dbReference type="AlphaFoldDB" id="D0AB12"/>
<sequence>MSPMPREKKYITPADEYSEIGSRYSVKTFMIKDNVLGQCCAPLK</sequence>
<dbReference type="EMBL" id="FN555141">
    <property type="protein sequence ID" value="CBG76582.1"/>
    <property type="molecule type" value="Genomic_DNA"/>
</dbReference>
<protein>
    <submittedName>
        <fullName evidence="1">Putative adhesin</fullName>
    </submittedName>
</protein>
<organism evidence="1">
    <name type="scientific">Spiroplasma citri</name>
    <dbReference type="NCBI Taxonomy" id="2133"/>
    <lineage>
        <taxon>Bacteria</taxon>
        <taxon>Bacillati</taxon>
        <taxon>Mycoplasmatota</taxon>
        <taxon>Mollicutes</taxon>
        <taxon>Entomoplasmatales</taxon>
        <taxon>Spiroplasmataceae</taxon>
        <taxon>Spiroplasma</taxon>
    </lineage>
</organism>
<proteinExistence type="predicted"/>